<comment type="cofactor">
    <cofactor evidence="1">
        <name>FAD</name>
        <dbReference type="ChEBI" id="CHEBI:57692"/>
    </cofactor>
</comment>
<comment type="similarity">
    <text evidence="2">Belongs to the acyl-CoA dehydrogenase family.</text>
</comment>
<dbReference type="EMBL" id="CP006704">
    <property type="protein sequence ID" value="AIJ46807.1"/>
    <property type="molecule type" value="Genomic_DNA"/>
</dbReference>
<dbReference type="GO" id="GO:0050660">
    <property type="term" value="F:flavin adenine dinucleotide binding"/>
    <property type="evidence" value="ECO:0007669"/>
    <property type="project" value="InterPro"/>
</dbReference>
<dbReference type="Gene3D" id="1.10.540.10">
    <property type="entry name" value="Acyl-CoA dehydrogenase/oxidase, N-terminal domain"/>
    <property type="match status" value="1"/>
</dbReference>
<dbReference type="InterPro" id="IPR009100">
    <property type="entry name" value="AcylCoA_DH/oxidase_NM_dom_sf"/>
</dbReference>
<dbReference type="InterPro" id="IPR037069">
    <property type="entry name" value="AcylCoA_DH/ox_N_sf"/>
</dbReference>
<accession>A0A076PTX5</accession>
<gene>
    <name evidence="7" type="ORF">O987_13445</name>
</gene>
<evidence type="ECO:0000256" key="1">
    <source>
        <dbReference type="ARBA" id="ARBA00001974"/>
    </source>
</evidence>
<reference evidence="7 8" key="1">
    <citation type="journal article" date="2014" name="Genome Announc.">
        <title>Complete Genome Sequence of Polychlorinated Biphenyl Degrader Comamonas testosteroni TK102 (NBRC 109938).</title>
        <authorList>
            <person name="Fukuda K."/>
            <person name="Hosoyama A."/>
            <person name="Tsuchikane K."/>
            <person name="Ohji S."/>
            <person name="Yamazoe A."/>
            <person name="Fujita N."/>
            <person name="Shintani M."/>
            <person name="Kimbara K."/>
        </authorList>
    </citation>
    <scope>NUCLEOTIDE SEQUENCE [LARGE SCALE GENOMIC DNA]</scope>
    <source>
        <strain evidence="7">TK102</strain>
    </source>
</reference>
<dbReference type="RefSeq" id="WP_043372695.1">
    <property type="nucleotide sequence ID" value="NZ_CP006704.1"/>
</dbReference>
<dbReference type="InterPro" id="IPR036250">
    <property type="entry name" value="AcylCo_DH-like_C"/>
</dbReference>
<dbReference type="AlphaFoldDB" id="A0A076PTX5"/>
<proteinExistence type="inferred from homology"/>
<dbReference type="SUPFAM" id="SSF56645">
    <property type="entry name" value="Acyl-CoA dehydrogenase NM domain-like"/>
    <property type="match status" value="1"/>
</dbReference>
<protein>
    <submittedName>
        <fullName evidence="7">Acyl-CoA dehydrogenase</fullName>
    </submittedName>
</protein>
<keyword evidence="5" id="KW-0560">Oxidoreductase</keyword>
<dbReference type="PANTHER" id="PTHR43884">
    <property type="entry name" value="ACYL-COA DEHYDROGENASE"/>
    <property type="match status" value="1"/>
</dbReference>
<evidence type="ECO:0000256" key="4">
    <source>
        <dbReference type="ARBA" id="ARBA00022827"/>
    </source>
</evidence>
<dbReference type="Gene3D" id="1.20.140.10">
    <property type="entry name" value="Butyryl-CoA Dehydrogenase, subunit A, domain 3"/>
    <property type="match status" value="1"/>
</dbReference>
<dbReference type="KEGG" id="ctes:O987_13445"/>
<sequence length="345" mass="36912">MSNNDLFADAARKVLADCCTPQVIREIESAGSRSAAVARLWQQLEETGLADALLAEEEGGAGLGLGEIFGVLEQCGAHALPLPLGETMLARAMLVQTHMDCPAGSIALAQGAMQADGSLHCALVRGGQVTDSVLVQVQEEAGVWYLLSVAQAELVPHALVLDASLTWAPEQLRVAGVIRPGLQFDPRSLQATVVAAQMAGAMRDVFQRSLQYANERQQFGRAIGKFQAIQHQLAVMSEHVFAARMAAQLGCSGDGIVPDRLRVAVAKARCSEAALVVTELAHAIHGAIGFTEEYDLQLFTRRLHAWRLTAGSEAYWQALAGQALMSHEGMTLDLIRRITDVEALA</sequence>
<dbReference type="SUPFAM" id="SSF47203">
    <property type="entry name" value="Acyl-CoA dehydrogenase C-terminal domain-like"/>
    <property type="match status" value="1"/>
</dbReference>
<dbReference type="Proteomes" id="UP000028782">
    <property type="component" value="Chromosome"/>
</dbReference>
<evidence type="ECO:0000256" key="3">
    <source>
        <dbReference type="ARBA" id="ARBA00022630"/>
    </source>
</evidence>
<dbReference type="Pfam" id="PF00441">
    <property type="entry name" value="Acyl-CoA_dh_1"/>
    <property type="match status" value="1"/>
</dbReference>
<evidence type="ECO:0000259" key="6">
    <source>
        <dbReference type="Pfam" id="PF00441"/>
    </source>
</evidence>
<evidence type="ECO:0000256" key="2">
    <source>
        <dbReference type="ARBA" id="ARBA00009347"/>
    </source>
</evidence>
<dbReference type="HOGENOM" id="CLU_018204_5_0_4"/>
<dbReference type="InterPro" id="IPR009075">
    <property type="entry name" value="AcylCo_DH/oxidase_C"/>
</dbReference>
<feature type="domain" description="Acyl-CoA dehydrogenase/oxidase C-terminal" evidence="6">
    <location>
        <begin position="192"/>
        <end position="315"/>
    </location>
</feature>
<organism evidence="7 8">
    <name type="scientific">Comamonas testosteroni TK102</name>
    <dbReference type="NCBI Taxonomy" id="1392005"/>
    <lineage>
        <taxon>Bacteria</taxon>
        <taxon>Pseudomonadati</taxon>
        <taxon>Pseudomonadota</taxon>
        <taxon>Betaproteobacteria</taxon>
        <taxon>Burkholderiales</taxon>
        <taxon>Comamonadaceae</taxon>
        <taxon>Comamonas</taxon>
    </lineage>
</organism>
<dbReference type="GO" id="GO:0003995">
    <property type="term" value="F:acyl-CoA dehydrogenase activity"/>
    <property type="evidence" value="ECO:0007669"/>
    <property type="project" value="TreeGrafter"/>
</dbReference>
<dbReference type="PANTHER" id="PTHR43884:SF20">
    <property type="entry name" value="ACYL-COA DEHYDROGENASE FADE28"/>
    <property type="match status" value="1"/>
</dbReference>
<evidence type="ECO:0000313" key="7">
    <source>
        <dbReference type="EMBL" id="AIJ46807.1"/>
    </source>
</evidence>
<keyword evidence="3" id="KW-0285">Flavoprotein</keyword>
<evidence type="ECO:0000313" key="8">
    <source>
        <dbReference type="Proteomes" id="UP000028782"/>
    </source>
</evidence>
<evidence type="ECO:0000256" key="5">
    <source>
        <dbReference type="ARBA" id="ARBA00023002"/>
    </source>
</evidence>
<name>A0A076PTX5_COMTE</name>
<keyword evidence="4" id="KW-0274">FAD</keyword>